<dbReference type="AlphaFoldDB" id="A0A8C0GPR4"/>
<feature type="transmembrane region" description="Helical" evidence="11">
    <location>
        <begin position="255"/>
        <end position="278"/>
    </location>
</feature>
<dbReference type="SMART" id="SM01164">
    <property type="entry name" value="DUF1856"/>
    <property type="match status" value="1"/>
</dbReference>
<evidence type="ECO:0000256" key="5">
    <source>
        <dbReference type="ARBA" id="ARBA00023040"/>
    </source>
</evidence>
<feature type="compositionally biased region" description="Polar residues" evidence="12">
    <location>
        <begin position="310"/>
        <end position="325"/>
    </location>
</feature>
<keyword evidence="9 11" id="KW-0325">Glycoprotein</keyword>
<dbReference type="InterPro" id="IPR001817">
    <property type="entry name" value="Vasoprsn_rcpt"/>
</dbReference>
<evidence type="ECO:0000256" key="1">
    <source>
        <dbReference type="ARBA" id="ARBA00004651"/>
    </source>
</evidence>
<dbReference type="GO" id="GO:0042277">
    <property type="term" value="F:peptide binding"/>
    <property type="evidence" value="ECO:0007669"/>
    <property type="project" value="TreeGrafter"/>
</dbReference>
<dbReference type="PRINTS" id="PR00752">
    <property type="entry name" value="VASOPRSNV1AR"/>
</dbReference>
<reference evidence="14" key="2">
    <citation type="submission" date="2025-09" db="UniProtKB">
        <authorList>
            <consortium name="Ensembl"/>
        </authorList>
    </citation>
    <scope>IDENTIFICATION</scope>
</reference>
<feature type="domain" description="G-protein coupled receptors family 1 profile" evidence="13">
    <location>
        <begin position="210"/>
        <end position="275"/>
    </location>
</feature>
<dbReference type="Pfam" id="PF00001">
    <property type="entry name" value="7tm_1"/>
    <property type="match status" value="1"/>
</dbReference>
<evidence type="ECO:0000256" key="2">
    <source>
        <dbReference type="ARBA" id="ARBA00022475"/>
    </source>
</evidence>
<dbReference type="GO" id="GO:0005886">
    <property type="term" value="C:plasma membrane"/>
    <property type="evidence" value="ECO:0007669"/>
    <property type="project" value="UniProtKB-SubCell"/>
</dbReference>
<evidence type="ECO:0000256" key="12">
    <source>
        <dbReference type="SAM" id="MobiDB-lite"/>
    </source>
</evidence>
<dbReference type="GO" id="GO:0045907">
    <property type="term" value="P:positive regulation of vasoconstriction"/>
    <property type="evidence" value="ECO:0007669"/>
    <property type="project" value="TreeGrafter"/>
</dbReference>
<evidence type="ECO:0000313" key="15">
    <source>
        <dbReference type="Proteomes" id="UP000694404"/>
    </source>
</evidence>
<dbReference type="GO" id="GO:0032870">
    <property type="term" value="P:cellular response to hormone stimulus"/>
    <property type="evidence" value="ECO:0007669"/>
    <property type="project" value="TreeGrafter"/>
</dbReference>
<dbReference type="PRINTS" id="PR00896">
    <property type="entry name" value="VASOPRESSINR"/>
</dbReference>
<evidence type="ECO:0000256" key="10">
    <source>
        <dbReference type="ARBA" id="ARBA00023224"/>
    </source>
</evidence>
<dbReference type="GO" id="GO:0005000">
    <property type="term" value="F:vasopressin receptor activity"/>
    <property type="evidence" value="ECO:0007669"/>
    <property type="project" value="InterPro"/>
</dbReference>
<dbReference type="InterPro" id="IPR001224">
    <property type="entry name" value="Vprs_V1A_rcpt"/>
</dbReference>
<dbReference type="GeneTree" id="ENSGT01050000244882"/>
<evidence type="ECO:0000256" key="6">
    <source>
        <dbReference type="ARBA" id="ARBA00023136"/>
    </source>
</evidence>
<feature type="region of interest" description="Disordered" evidence="12">
    <location>
        <begin position="1"/>
        <end position="36"/>
    </location>
</feature>
<keyword evidence="8 11" id="KW-0675">Receptor</keyword>
<accession>A0A8C0GPR4</accession>
<evidence type="ECO:0000256" key="7">
    <source>
        <dbReference type="ARBA" id="ARBA00023157"/>
    </source>
</evidence>
<keyword evidence="4 11" id="KW-1133">Transmembrane helix</keyword>
<evidence type="ECO:0000256" key="9">
    <source>
        <dbReference type="ARBA" id="ARBA00023180"/>
    </source>
</evidence>
<dbReference type="PANTHER" id="PTHR24241">
    <property type="entry name" value="NEUROPEPTIDE RECEPTOR-RELATED G-PROTEIN COUPLED RECEPTOR"/>
    <property type="match status" value="1"/>
</dbReference>
<keyword evidence="6 11" id="KW-0472">Membrane</keyword>
<keyword evidence="15" id="KW-1185">Reference proteome</keyword>
<comment type="caution">
    <text evidence="11">Lacks conserved residue(s) required for the propagation of feature annotation.</text>
</comment>
<keyword evidence="10 11" id="KW-0807">Transducer</keyword>
<dbReference type="GO" id="GO:0001992">
    <property type="term" value="P:regulation of systemic arterial blood pressure by vasopressin"/>
    <property type="evidence" value="ECO:0007669"/>
    <property type="project" value="TreeGrafter"/>
</dbReference>
<evidence type="ECO:0000259" key="13">
    <source>
        <dbReference type="PROSITE" id="PS50262"/>
    </source>
</evidence>
<evidence type="ECO:0000256" key="4">
    <source>
        <dbReference type="ARBA" id="ARBA00022989"/>
    </source>
</evidence>
<evidence type="ECO:0000256" key="11">
    <source>
        <dbReference type="RuleBase" id="RU046427"/>
    </source>
</evidence>
<dbReference type="PROSITE" id="PS50262">
    <property type="entry name" value="G_PROTEIN_RECEP_F1_2"/>
    <property type="match status" value="1"/>
</dbReference>
<feature type="transmembrane region" description="Helical" evidence="11">
    <location>
        <begin position="221"/>
        <end position="243"/>
    </location>
</feature>
<comment type="similarity">
    <text evidence="11">Belongs to the G-protein coupled receptor 1 family. Vasopressin/oxytocin receptor subfamily.</text>
</comment>
<dbReference type="Proteomes" id="UP000694404">
    <property type="component" value="Unplaced"/>
</dbReference>
<dbReference type="InterPro" id="IPR017452">
    <property type="entry name" value="GPCR_Rhodpsn_7TM"/>
</dbReference>
<name>A0A8C0GPR4_CHEAB</name>
<dbReference type="InterPro" id="IPR000276">
    <property type="entry name" value="GPCR_Rhodpsn"/>
</dbReference>
<dbReference type="InterPro" id="IPR015076">
    <property type="entry name" value="V1R_C"/>
</dbReference>
<keyword evidence="7" id="KW-1015">Disulfide bond</keyword>
<feature type="region of interest" description="Disordered" evidence="12">
    <location>
        <begin position="304"/>
        <end position="336"/>
    </location>
</feature>
<comment type="subcellular location">
    <subcellularLocation>
        <location evidence="1 11">Cell membrane</location>
        <topology evidence="1 11">Multi-pass membrane protein</topology>
    </subcellularLocation>
</comment>
<sequence length="345" mass="37243">MRSRHASPGPTGRQRLRAGNSKSQLAAPAAWVRPPSPALGSTPPIAAARGGNVHVFGNVSPPALPCCCHDGTATHVAVWPPRCNPSPAARRSARHPWVRPPWRNLVLAAQHASTVNFSFQRSRAARLSSVTTCWCALVHALGGPACNVNLASTAGVFSGARAGPGPPLRLPSAATSGGTNPRKTLAGPPGGAFRWGLLPTPCVSSVETISRAKIRTVKMTFVIVSAYIVCWAPFFTVQMWSVWDPQFSWIDSENTVITVTALLASLNSCCNPWIYMFFSGHLLQDCIQSFPCCQKIKQKLNKEDSDSVSRRQTSFTNNRSPTHSLDTWRDSPKSLKSTKFIPIPT</sequence>
<dbReference type="PRINTS" id="PR00237">
    <property type="entry name" value="GPCRRHODOPSN"/>
</dbReference>
<keyword evidence="5 11" id="KW-0297">G-protein coupled receptor</keyword>
<reference evidence="14" key="1">
    <citation type="submission" date="2025-08" db="UniProtKB">
        <authorList>
            <consortium name="Ensembl"/>
        </authorList>
    </citation>
    <scope>IDENTIFICATION</scope>
</reference>
<dbReference type="PANTHER" id="PTHR24241:SF17">
    <property type="entry name" value="VASOPRESSIN V1A RECEPTOR"/>
    <property type="match status" value="1"/>
</dbReference>
<keyword evidence="2" id="KW-1003">Cell membrane</keyword>
<evidence type="ECO:0000256" key="8">
    <source>
        <dbReference type="ARBA" id="ARBA00023170"/>
    </source>
</evidence>
<dbReference type="Ensembl" id="ENSCABT00000013348.1">
    <property type="protein sequence ID" value="ENSCABP00000012172.1"/>
    <property type="gene ID" value="ENSCABG00000009117.1"/>
</dbReference>
<organism evidence="14 15">
    <name type="scientific">Chelonoidis abingdonii</name>
    <name type="common">Abingdon island giant tortoise</name>
    <name type="synonym">Testudo abingdonii</name>
    <dbReference type="NCBI Taxonomy" id="106734"/>
    <lineage>
        <taxon>Eukaryota</taxon>
        <taxon>Metazoa</taxon>
        <taxon>Chordata</taxon>
        <taxon>Craniata</taxon>
        <taxon>Vertebrata</taxon>
        <taxon>Euteleostomi</taxon>
        <taxon>Archelosauria</taxon>
        <taxon>Testudinata</taxon>
        <taxon>Testudines</taxon>
        <taxon>Cryptodira</taxon>
        <taxon>Durocryptodira</taxon>
        <taxon>Testudinoidea</taxon>
        <taxon>Testudinidae</taxon>
        <taxon>Chelonoidis</taxon>
    </lineage>
</organism>
<dbReference type="SUPFAM" id="SSF81321">
    <property type="entry name" value="Family A G protein-coupled receptor-like"/>
    <property type="match status" value="1"/>
</dbReference>
<proteinExistence type="inferred from homology"/>
<evidence type="ECO:0000256" key="3">
    <source>
        <dbReference type="ARBA" id="ARBA00022692"/>
    </source>
</evidence>
<dbReference type="Gene3D" id="1.20.1070.10">
    <property type="entry name" value="Rhodopsin 7-helix transmembrane proteins"/>
    <property type="match status" value="1"/>
</dbReference>
<dbReference type="Pfam" id="PF08983">
    <property type="entry name" value="V1R_C"/>
    <property type="match status" value="1"/>
</dbReference>
<evidence type="ECO:0000313" key="14">
    <source>
        <dbReference type="Ensembl" id="ENSCABP00000012172.1"/>
    </source>
</evidence>
<protein>
    <recommendedName>
        <fullName evidence="13">G-protein coupled receptors family 1 profile domain-containing protein</fullName>
    </recommendedName>
</protein>
<keyword evidence="3 11" id="KW-0812">Transmembrane</keyword>